<dbReference type="OrthoDB" id="6086925at2759"/>
<dbReference type="EMBL" id="BMAO01029160">
    <property type="protein sequence ID" value="GFR29806.1"/>
    <property type="molecule type" value="Genomic_DNA"/>
</dbReference>
<reference evidence="1" key="1">
    <citation type="submission" date="2020-07" db="EMBL/GenBank/DDBJ databases">
        <title>Multicomponent nature underlies the extraordinary mechanical properties of spider dragline silk.</title>
        <authorList>
            <person name="Kono N."/>
            <person name="Nakamura H."/>
            <person name="Mori M."/>
            <person name="Yoshida Y."/>
            <person name="Ohtoshi R."/>
            <person name="Malay A.D."/>
            <person name="Moran D.A.P."/>
            <person name="Tomita M."/>
            <person name="Numata K."/>
            <person name="Arakawa K."/>
        </authorList>
    </citation>
    <scope>NUCLEOTIDE SEQUENCE</scope>
</reference>
<evidence type="ECO:0000313" key="2">
    <source>
        <dbReference type="Proteomes" id="UP000887116"/>
    </source>
</evidence>
<accession>A0A8X6HTA4</accession>
<sequence length="135" mass="15476">ALLNSLDQFNYYFDNLREAKSLLRTLVTSLPEKVSKEYFDKIIDFASRLTKTLNVFYDVIGNLDLQSGSEQLTPAETAFDSNSAISGDNRYTKEVKRLIKENHEAGDCFKFSTCSIRFKYAFHVCICSLCIFIEI</sequence>
<keyword evidence="2" id="KW-1185">Reference proteome</keyword>
<name>A0A8X6HTA4_TRICU</name>
<proteinExistence type="predicted"/>
<comment type="caution">
    <text evidence="1">The sequence shown here is derived from an EMBL/GenBank/DDBJ whole genome shotgun (WGS) entry which is preliminary data.</text>
</comment>
<protein>
    <submittedName>
        <fullName evidence="1">Stonustoxin subunit alpha</fullName>
    </submittedName>
</protein>
<gene>
    <name evidence="1" type="primary">NCL1_27253</name>
    <name evidence="1" type="ORF">TNCT_537851</name>
</gene>
<evidence type="ECO:0000313" key="1">
    <source>
        <dbReference type="EMBL" id="GFR29806.1"/>
    </source>
</evidence>
<organism evidence="1 2">
    <name type="scientific">Trichonephila clavata</name>
    <name type="common">Joro spider</name>
    <name type="synonym">Nephila clavata</name>
    <dbReference type="NCBI Taxonomy" id="2740835"/>
    <lineage>
        <taxon>Eukaryota</taxon>
        <taxon>Metazoa</taxon>
        <taxon>Ecdysozoa</taxon>
        <taxon>Arthropoda</taxon>
        <taxon>Chelicerata</taxon>
        <taxon>Arachnida</taxon>
        <taxon>Araneae</taxon>
        <taxon>Araneomorphae</taxon>
        <taxon>Entelegynae</taxon>
        <taxon>Araneoidea</taxon>
        <taxon>Nephilidae</taxon>
        <taxon>Trichonephila</taxon>
    </lineage>
</organism>
<feature type="non-terminal residue" evidence="1">
    <location>
        <position position="1"/>
    </location>
</feature>
<dbReference type="Proteomes" id="UP000887116">
    <property type="component" value="Unassembled WGS sequence"/>
</dbReference>
<dbReference type="AlphaFoldDB" id="A0A8X6HTA4"/>